<evidence type="ECO:0000313" key="2">
    <source>
        <dbReference type="Proteomes" id="UP000011082"/>
    </source>
</evidence>
<dbReference type="GeneID" id="19882170"/>
<name>L2GLU2_VITCO</name>
<dbReference type="OrthoDB" id="2195922at2759"/>
<reference evidence="2" key="1">
    <citation type="submission" date="2011-05" db="EMBL/GenBank/DDBJ databases">
        <title>The genome sequence of Vittaforma corneae strain ATCC 50505.</title>
        <authorList>
            <consortium name="The Broad Institute Genome Sequencing Platform"/>
            <person name="Cuomo C."/>
            <person name="Didier E."/>
            <person name="Bowers L."/>
            <person name="Young S.K."/>
            <person name="Zeng Q."/>
            <person name="Gargeya S."/>
            <person name="Fitzgerald M."/>
            <person name="Haas B."/>
            <person name="Abouelleil A."/>
            <person name="Alvarado L."/>
            <person name="Arachchi H.M."/>
            <person name="Berlin A."/>
            <person name="Chapman S.B."/>
            <person name="Gearin G."/>
            <person name="Goldberg J."/>
            <person name="Griggs A."/>
            <person name="Gujja S."/>
            <person name="Hansen M."/>
            <person name="Heiman D."/>
            <person name="Howarth C."/>
            <person name="Larimer J."/>
            <person name="Lui A."/>
            <person name="MacDonald P.J.P."/>
            <person name="McCowen C."/>
            <person name="Montmayeur A."/>
            <person name="Murphy C."/>
            <person name="Neiman D."/>
            <person name="Pearson M."/>
            <person name="Priest M."/>
            <person name="Roberts A."/>
            <person name="Saif S."/>
            <person name="Shea T."/>
            <person name="Sisk P."/>
            <person name="Stolte C."/>
            <person name="Sykes S."/>
            <person name="Wortman J."/>
            <person name="Nusbaum C."/>
            <person name="Birren B."/>
        </authorList>
    </citation>
    <scope>NUCLEOTIDE SEQUENCE [LARGE SCALE GENOMIC DNA]</scope>
    <source>
        <strain evidence="2">ATCC 50505</strain>
    </source>
</reference>
<dbReference type="AlphaFoldDB" id="L2GLU2"/>
<keyword evidence="2" id="KW-1185">Reference proteome</keyword>
<dbReference type="HOGENOM" id="CLU_1723738_0_0_1"/>
<organism evidence="1 2">
    <name type="scientific">Vittaforma corneae (strain ATCC 50505)</name>
    <name type="common">Microsporidian parasite</name>
    <name type="synonym">Nosema corneum</name>
    <dbReference type="NCBI Taxonomy" id="993615"/>
    <lineage>
        <taxon>Eukaryota</taxon>
        <taxon>Fungi</taxon>
        <taxon>Fungi incertae sedis</taxon>
        <taxon>Microsporidia</taxon>
        <taxon>Nosematidae</taxon>
        <taxon>Vittaforma</taxon>
    </lineage>
</organism>
<protein>
    <submittedName>
        <fullName evidence="1">Uncharacterized protein</fullName>
    </submittedName>
</protein>
<accession>L2GLU2</accession>
<sequence>MPQEVGEDIQEQIQEIANRILKSVKDLETLEIYAEQPSKVHLAFKTDKSDNIPSLVGFLDDIDQEMDPEEGLKRSLCESEFIYKNEKYTFNRITSITEDFISVILISRDPINGYKRGLILFVDASGVVVIATCKSDVLRQFNLDLTSILDPS</sequence>
<proteinExistence type="predicted"/>
<dbReference type="InParanoid" id="L2GLU2"/>
<dbReference type="VEuPathDB" id="MicrosporidiaDB:VICG_01459"/>
<dbReference type="EMBL" id="JH370143">
    <property type="protein sequence ID" value="ELA41475.1"/>
    <property type="molecule type" value="Genomic_DNA"/>
</dbReference>
<gene>
    <name evidence="1" type="ORF">VICG_01459</name>
</gene>
<dbReference type="Proteomes" id="UP000011082">
    <property type="component" value="Unassembled WGS sequence"/>
</dbReference>
<dbReference type="RefSeq" id="XP_007604905.1">
    <property type="nucleotide sequence ID" value="XM_007604843.1"/>
</dbReference>
<evidence type="ECO:0000313" key="1">
    <source>
        <dbReference type="EMBL" id="ELA41475.1"/>
    </source>
</evidence>